<dbReference type="AlphaFoldDB" id="A0A0D2C5Z6"/>
<keyword evidence="1" id="KW-0812">Transmembrane</keyword>
<accession>A0A0D2C5Z6</accession>
<feature type="transmembrane region" description="Helical" evidence="1">
    <location>
        <begin position="142"/>
        <end position="162"/>
    </location>
</feature>
<proteinExistence type="predicted"/>
<feature type="transmembrane region" description="Helical" evidence="1">
    <location>
        <begin position="45"/>
        <end position="63"/>
    </location>
</feature>
<keyword evidence="1" id="KW-1133">Transmembrane helix</keyword>
<dbReference type="VEuPathDB" id="FungiDB:PV07_09635"/>
<sequence length="179" mass="19905">MGAGSQVASFCLRIGEVISAAIVAGILGYYLHLLDDANAHANGRIIYAQVIAGISILAALIFMPPLKYSFWAWPLDFALFICWIVAFGLLVDLTSSGGCNSRWYWSSWGYYWGHWYRVVPITSANRALIGTANCATWRTSNAFIFISAFLFLGSGLCGLYVCTRDRHVHKEEVVRPEVR</sequence>
<dbReference type="GeneID" id="27348829"/>
<evidence type="ECO:0000313" key="2">
    <source>
        <dbReference type="EMBL" id="KIW26548.1"/>
    </source>
</evidence>
<dbReference type="EMBL" id="KN847044">
    <property type="protein sequence ID" value="KIW26548.1"/>
    <property type="molecule type" value="Genomic_DNA"/>
</dbReference>
<keyword evidence="3" id="KW-1185">Reference proteome</keyword>
<dbReference type="OrthoDB" id="4074965at2759"/>
<evidence type="ECO:0008006" key="4">
    <source>
        <dbReference type="Google" id="ProtNLM"/>
    </source>
</evidence>
<dbReference type="PANTHER" id="PTHR39608">
    <property type="entry name" value="INTEGRAL MEMBRANE PROTEIN (AFU_ORTHOLOGUE AFUA_5G08640)"/>
    <property type="match status" value="1"/>
</dbReference>
<dbReference type="HOGENOM" id="CLU_079951_1_1_1"/>
<keyword evidence="1" id="KW-0472">Membrane</keyword>
<evidence type="ECO:0000313" key="3">
    <source>
        <dbReference type="Proteomes" id="UP000054466"/>
    </source>
</evidence>
<feature type="transmembrane region" description="Helical" evidence="1">
    <location>
        <begin position="70"/>
        <end position="91"/>
    </location>
</feature>
<protein>
    <recommendedName>
        <fullName evidence="4">MARVEL domain-containing protein</fullName>
    </recommendedName>
</protein>
<name>A0A0D2C5Z6_9EURO</name>
<dbReference type="Proteomes" id="UP000054466">
    <property type="component" value="Unassembled WGS sequence"/>
</dbReference>
<organism evidence="2 3">
    <name type="scientific">Cladophialophora immunda</name>
    <dbReference type="NCBI Taxonomy" id="569365"/>
    <lineage>
        <taxon>Eukaryota</taxon>
        <taxon>Fungi</taxon>
        <taxon>Dikarya</taxon>
        <taxon>Ascomycota</taxon>
        <taxon>Pezizomycotina</taxon>
        <taxon>Eurotiomycetes</taxon>
        <taxon>Chaetothyriomycetidae</taxon>
        <taxon>Chaetothyriales</taxon>
        <taxon>Herpotrichiellaceae</taxon>
        <taxon>Cladophialophora</taxon>
    </lineage>
</organism>
<evidence type="ECO:0000256" key="1">
    <source>
        <dbReference type="SAM" id="Phobius"/>
    </source>
</evidence>
<reference evidence="2 3" key="1">
    <citation type="submission" date="2015-01" db="EMBL/GenBank/DDBJ databases">
        <title>The Genome Sequence of Cladophialophora immunda CBS83496.</title>
        <authorList>
            <consortium name="The Broad Institute Genomics Platform"/>
            <person name="Cuomo C."/>
            <person name="de Hoog S."/>
            <person name="Gorbushina A."/>
            <person name="Stielow B."/>
            <person name="Teixiera M."/>
            <person name="Abouelleil A."/>
            <person name="Chapman S.B."/>
            <person name="Priest M."/>
            <person name="Young S.K."/>
            <person name="Wortman J."/>
            <person name="Nusbaum C."/>
            <person name="Birren B."/>
        </authorList>
    </citation>
    <scope>NUCLEOTIDE SEQUENCE [LARGE SCALE GENOMIC DNA]</scope>
    <source>
        <strain evidence="2 3">CBS 83496</strain>
    </source>
</reference>
<feature type="transmembrane region" description="Helical" evidence="1">
    <location>
        <begin position="12"/>
        <end position="33"/>
    </location>
</feature>
<gene>
    <name evidence="2" type="ORF">PV07_09635</name>
</gene>
<dbReference type="RefSeq" id="XP_016246764.1">
    <property type="nucleotide sequence ID" value="XM_016396908.1"/>
</dbReference>
<dbReference type="GO" id="GO:0016020">
    <property type="term" value="C:membrane"/>
    <property type="evidence" value="ECO:0007669"/>
    <property type="project" value="UniProtKB-SubCell"/>
</dbReference>
<dbReference type="PANTHER" id="PTHR39608:SF1">
    <property type="entry name" value="INTEGRAL MEMBRANE PROTEIN (AFU_ORTHOLOGUE AFUA_5G08640)"/>
    <property type="match status" value="1"/>
</dbReference>